<accession>A0A0E9QQU7</accession>
<name>A0A0E9QQU7_ANGAN</name>
<dbReference type="EMBL" id="GBXM01089363">
    <property type="protein sequence ID" value="JAH19214.1"/>
    <property type="molecule type" value="Transcribed_RNA"/>
</dbReference>
<protein>
    <submittedName>
        <fullName evidence="2">Uncharacterized protein</fullName>
    </submittedName>
</protein>
<evidence type="ECO:0000256" key="1">
    <source>
        <dbReference type="SAM" id="MobiDB-lite"/>
    </source>
</evidence>
<sequence>MAGNGSTAPRPLLTIPNKHRLFRV</sequence>
<organism evidence="2">
    <name type="scientific">Anguilla anguilla</name>
    <name type="common">European freshwater eel</name>
    <name type="synonym">Muraena anguilla</name>
    <dbReference type="NCBI Taxonomy" id="7936"/>
    <lineage>
        <taxon>Eukaryota</taxon>
        <taxon>Metazoa</taxon>
        <taxon>Chordata</taxon>
        <taxon>Craniata</taxon>
        <taxon>Vertebrata</taxon>
        <taxon>Euteleostomi</taxon>
        <taxon>Actinopterygii</taxon>
        <taxon>Neopterygii</taxon>
        <taxon>Teleostei</taxon>
        <taxon>Anguilliformes</taxon>
        <taxon>Anguillidae</taxon>
        <taxon>Anguilla</taxon>
    </lineage>
</organism>
<proteinExistence type="predicted"/>
<reference evidence="2" key="1">
    <citation type="submission" date="2014-11" db="EMBL/GenBank/DDBJ databases">
        <authorList>
            <person name="Amaro Gonzalez C."/>
        </authorList>
    </citation>
    <scope>NUCLEOTIDE SEQUENCE</scope>
</reference>
<dbReference type="AlphaFoldDB" id="A0A0E9QQU7"/>
<feature type="region of interest" description="Disordered" evidence="1">
    <location>
        <begin position="1"/>
        <end position="24"/>
    </location>
</feature>
<reference evidence="2" key="2">
    <citation type="journal article" date="2015" name="Fish Shellfish Immunol.">
        <title>Early steps in the European eel (Anguilla anguilla)-Vibrio vulnificus interaction in the gills: Role of the RtxA13 toxin.</title>
        <authorList>
            <person name="Callol A."/>
            <person name="Pajuelo D."/>
            <person name="Ebbesson L."/>
            <person name="Teles M."/>
            <person name="MacKenzie S."/>
            <person name="Amaro C."/>
        </authorList>
    </citation>
    <scope>NUCLEOTIDE SEQUENCE</scope>
</reference>
<evidence type="ECO:0000313" key="2">
    <source>
        <dbReference type="EMBL" id="JAH19214.1"/>
    </source>
</evidence>